<dbReference type="PANTHER" id="PTHR35408:SF3">
    <property type="entry name" value="GLYCOSYLTRANSFERASE 2-LIKE DOMAIN-CONTAINING PROTEIN"/>
    <property type="match status" value="1"/>
</dbReference>
<comment type="caution">
    <text evidence="5">The sequence shown here is derived from an EMBL/GenBank/DDBJ whole genome shotgun (WGS) entry which is preliminary data.</text>
</comment>
<accession>A0A8H6ZHZ0</accession>
<name>A0A8H6ZHZ0_9AGAR</name>
<feature type="transmembrane region" description="Helical" evidence="2">
    <location>
        <begin position="963"/>
        <end position="985"/>
    </location>
</feature>
<dbReference type="EMBL" id="JACAZH010000001">
    <property type="protein sequence ID" value="KAF7377722.1"/>
    <property type="molecule type" value="Genomic_DNA"/>
</dbReference>
<feature type="region of interest" description="Disordered" evidence="1">
    <location>
        <begin position="569"/>
        <end position="592"/>
    </location>
</feature>
<evidence type="ECO:0000259" key="3">
    <source>
        <dbReference type="Pfam" id="PF13632"/>
    </source>
</evidence>
<feature type="domain" description="Glycosyltransferase 2-like" evidence="3">
    <location>
        <begin position="615"/>
        <end position="852"/>
    </location>
</feature>
<dbReference type="PANTHER" id="PTHR35408">
    <property type="entry name" value="CHROMOSOME 15, WHOLE GENOME SHOTGUN SEQUENCE"/>
    <property type="match status" value="1"/>
</dbReference>
<feature type="transmembrane region" description="Helical" evidence="2">
    <location>
        <begin position="833"/>
        <end position="854"/>
    </location>
</feature>
<evidence type="ECO:0000256" key="1">
    <source>
        <dbReference type="SAM" id="MobiDB-lite"/>
    </source>
</evidence>
<keyword evidence="2" id="KW-1133">Transmembrane helix</keyword>
<dbReference type="AlphaFoldDB" id="A0A8H6ZHZ0"/>
<evidence type="ECO:0000313" key="5">
    <source>
        <dbReference type="EMBL" id="KAF7377722.1"/>
    </source>
</evidence>
<dbReference type="Proteomes" id="UP000623467">
    <property type="component" value="Unassembled WGS sequence"/>
</dbReference>
<sequence>MDYDRWDALLHYLFKQTQGDAWFRPDEPVSSGVALRVSEGAHANGTSSGGNTPTGQPSGPEFRVFPYENPALEPFETAVAALNPQVAVKVRSAAVHAALADVSPDDKTIYVDANTRIQILDTMLLLPHADKEQCAAFIRDERVLVVWSDSLDGIIPTCHDFEDRLIKLLWRSRPTGTNPSSFTGLSVPGSMAASVTSHSSLPPRPYDPEKPLTQPLSSAASSEKLGGGMTKTKTRRTWYGKKIGTTTTTVSPDVEAGLRDRREAKLYAPLYNGLAAGASFVFIGQGVKTLLEEWSLDGSFIRFALLSRIFPCASAPSRTSTKTLNTTPPSRPPAPPSSAEAERLPHITIQMPVYKESLHSVLAPSIASLKVAMQTYARQGGSSALFICDDGLRVLGAPDRDERVAFYARHGVGWVARPGHGAAGIVHGAQEEEGGKKGEGFVRPGRFKKASNLNYALELSLRLEQHLEKLVADAANPHHQQTPTIAQLAAASASGENDDLDAPIPGAHHRMSLSSAASYTGSGAHGLQYTNRTGEDNSPILSPGSMGEDLEERALAAAIEEMYLESTTSSSSYVHGHSKHGSSSNGYGKANANDGKSRWRPWAAHPKALRLGEFLLIVDADTQVPPDCLRDAAREMALCPTVAVLQHESGVMQVANHYFENGIAYFTRRINRCISMACANGEVAPFMGHNAFLRWRAIQDAAFVDPADGKEKIWSESNVSEDFDMALRLLLRGYIIRWVTYSKGGFKEGVSLTVRSVSSLRASPFFDVYLDSDAQVDDELNRWQKYAYGCSELLFHPLAQWWRRGPITQQIHKFLWCKPAPMHYKISMMAYMFSYYGIAASVTIGVINYVLLGFEFPVDGFYIPSFEIWLACTTVFFGTGTIGYTLLEYRLGNKDLIRGFLTNLMWIPFFFFFFGGLAIPVSQAILAHLFSVNITWSATVKEVQRSNFFKEIPKIFKRFWFPLLGAFIIIAGMIICSTSLVPLQWRVDGSAWGVIFPLSVVSACHILFPIVLNPWLMVFSY</sequence>
<feature type="region of interest" description="Disordered" evidence="1">
    <location>
        <begin position="193"/>
        <end position="231"/>
    </location>
</feature>
<feature type="transmembrane region" description="Helical" evidence="2">
    <location>
        <begin position="991"/>
        <end position="1012"/>
    </location>
</feature>
<feature type="compositionally biased region" description="Low complexity" evidence="1">
    <location>
        <begin position="569"/>
        <end position="589"/>
    </location>
</feature>
<evidence type="ECO:0000256" key="2">
    <source>
        <dbReference type="SAM" id="Phobius"/>
    </source>
</evidence>
<organism evidence="5 6">
    <name type="scientific">Mycena sanguinolenta</name>
    <dbReference type="NCBI Taxonomy" id="230812"/>
    <lineage>
        <taxon>Eukaryota</taxon>
        <taxon>Fungi</taxon>
        <taxon>Dikarya</taxon>
        <taxon>Basidiomycota</taxon>
        <taxon>Agaricomycotina</taxon>
        <taxon>Agaricomycetes</taxon>
        <taxon>Agaricomycetidae</taxon>
        <taxon>Agaricales</taxon>
        <taxon>Marasmiineae</taxon>
        <taxon>Mycenaceae</taxon>
        <taxon>Mycena</taxon>
    </lineage>
</organism>
<keyword evidence="6" id="KW-1185">Reference proteome</keyword>
<feature type="transmembrane region" description="Helical" evidence="2">
    <location>
        <begin position="899"/>
        <end position="919"/>
    </location>
</feature>
<gene>
    <name evidence="5" type="ORF">MSAN_00195200</name>
</gene>
<feature type="region of interest" description="Disordered" evidence="1">
    <location>
        <begin position="317"/>
        <end position="342"/>
    </location>
</feature>
<protein>
    <submittedName>
        <fullName evidence="5">Glyco-trans-2-like domain-containing protein</fullName>
    </submittedName>
</protein>
<reference evidence="5" key="1">
    <citation type="submission" date="2020-05" db="EMBL/GenBank/DDBJ databases">
        <title>Mycena genomes resolve the evolution of fungal bioluminescence.</title>
        <authorList>
            <person name="Tsai I.J."/>
        </authorList>
    </citation>
    <scope>NUCLEOTIDE SEQUENCE</scope>
    <source>
        <strain evidence="5">160909Yilan</strain>
    </source>
</reference>
<feature type="domain" description="DUF7928" evidence="4">
    <location>
        <begin position="4"/>
        <end position="177"/>
    </location>
</feature>
<dbReference type="Pfam" id="PF13632">
    <property type="entry name" value="Glyco_trans_2_3"/>
    <property type="match status" value="1"/>
</dbReference>
<feature type="compositionally biased region" description="Low complexity" evidence="1">
    <location>
        <begin position="44"/>
        <end position="60"/>
    </location>
</feature>
<evidence type="ECO:0000313" key="6">
    <source>
        <dbReference type="Proteomes" id="UP000623467"/>
    </source>
</evidence>
<dbReference type="OrthoDB" id="38531at2759"/>
<dbReference type="SUPFAM" id="SSF53448">
    <property type="entry name" value="Nucleotide-diphospho-sugar transferases"/>
    <property type="match status" value="1"/>
</dbReference>
<evidence type="ECO:0000259" key="4">
    <source>
        <dbReference type="Pfam" id="PF25550"/>
    </source>
</evidence>
<feature type="region of interest" description="Disordered" evidence="1">
    <location>
        <begin position="41"/>
        <end position="60"/>
    </location>
</feature>
<dbReference type="InterPro" id="IPR057688">
    <property type="entry name" value="DUF7928"/>
</dbReference>
<feature type="transmembrane region" description="Helical" evidence="2">
    <location>
        <begin position="866"/>
        <end position="887"/>
    </location>
</feature>
<keyword evidence="2" id="KW-0812">Transmembrane</keyword>
<feature type="compositionally biased region" description="Polar residues" evidence="1">
    <location>
        <begin position="317"/>
        <end position="327"/>
    </location>
</feature>
<dbReference type="Pfam" id="PF25550">
    <property type="entry name" value="DUF7928"/>
    <property type="match status" value="1"/>
</dbReference>
<proteinExistence type="predicted"/>
<dbReference type="InterPro" id="IPR029044">
    <property type="entry name" value="Nucleotide-diphossugar_trans"/>
</dbReference>
<dbReference type="InterPro" id="IPR001173">
    <property type="entry name" value="Glyco_trans_2-like"/>
</dbReference>
<dbReference type="Gene3D" id="3.90.550.10">
    <property type="entry name" value="Spore Coat Polysaccharide Biosynthesis Protein SpsA, Chain A"/>
    <property type="match status" value="1"/>
</dbReference>
<keyword evidence="2" id="KW-0472">Membrane</keyword>